<evidence type="ECO:0000313" key="9">
    <source>
        <dbReference type="Proteomes" id="UP000051845"/>
    </source>
</evidence>
<protein>
    <submittedName>
        <fullName evidence="8">Uncharacterized protein</fullName>
    </submittedName>
</protein>
<accession>A0A0R2B758</accession>
<organism evidence="8 9">
    <name type="scientific">Secundilactobacillus collinoides DSM 20515 = JCM 1123</name>
    <dbReference type="NCBI Taxonomy" id="1423733"/>
    <lineage>
        <taxon>Bacteria</taxon>
        <taxon>Bacillati</taxon>
        <taxon>Bacillota</taxon>
        <taxon>Bacilli</taxon>
        <taxon>Lactobacillales</taxon>
        <taxon>Lactobacillaceae</taxon>
        <taxon>Secundilactobacillus</taxon>
    </lineage>
</organism>
<comment type="caution">
    <text evidence="8">The sequence shown here is derived from an EMBL/GenBank/DDBJ whole genome shotgun (WGS) entry which is preliminary data.</text>
</comment>
<dbReference type="InterPro" id="IPR003188">
    <property type="entry name" value="PTS_IIA_lac/cel"/>
</dbReference>
<evidence type="ECO:0000256" key="6">
    <source>
        <dbReference type="PIRSR" id="PIRSR000699-2"/>
    </source>
</evidence>
<keyword evidence="1" id="KW-0813">Transport</keyword>
<dbReference type="GO" id="GO:0046872">
    <property type="term" value="F:metal ion binding"/>
    <property type="evidence" value="ECO:0007669"/>
    <property type="project" value="UniProtKB-KW"/>
</dbReference>
<dbReference type="Pfam" id="PF02255">
    <property type="entry name" value="PTS_IIA"/>
    <property type="match status" value="1"/>
</dbReference>
<dbReference type="PATRIC" id="fig|1423733.4.peg.2862"/>
<keyword evidence="6" id="KW-0460">Magnesium</keyword>
<keyword evidence="4" id="KW-0598">Phosphotransferase system</keyword>
<evidence type="ECO:0000256" key="4">
    <source>
        <dbReference type="ARBA" id="ARBA00022683"/>
    </source>
</evidence>
<keyword evidence="6" id="KW-0479">Metal-binding</keyword>
<gene>
    <name evidence="8" type="ORF">FC82_GL002740</name>
</gene>
<dbReference type="Gene3D" id="1.20.58.80">
    <property type="entry name" value="Phosphotransferase system, lactose/cellobiose-type IIA subunit"/>
    <property type="match status" value="1"/>
</dbReference>
<feature type="modified residue" description="Phosphohistidine; by HPr" evidence="7">
    <location>
        <position position="77"/>
    </location>
</feature>
<comment type="cofactor">
    <cofactor evidence="6">
        <name>Mg(2+)</name>
        <dbReference type="ChEBI" id="CHEBI:18420"/>
    </cofactor>
    <text evidence="6">Binds 1 Mg(2+) ion per trimer.</text>
</comment>
<keyword evidence="2" id="KW-0762">Sugar transport</keyword>
<dbReference type="PROSITE" id="PS51095">
    <property type="entry name" value="PTS_EIIA_TYPE_3"/>
    <property type="match status" value="1"/>
</dbReference>
<dbReference type="Proteomes" id="UP000051845">
    <property type="component" value="Unassembled WGS sequence"/>
</dbReference>
<dbReference type="RefSeq" id="WP_056997021.1">
    <property type="nucleotide sequence ID" value="NZ_AYYR01000065.1"/>
</dbReference>
<reference evidence="8 9" key="1">
    <citation type="journal article" date="2015" name="Genome Announc.">
        <title>Expanding the biotechnology potential of lactobacilli through comparative genomics of 213 strains and associated genera.</title>
        <authorList>
            <person name="Sun Z."/>
            <person name="Harris H.M."/>
            <person name="McCann A."/>
            <person name="Guo C."/>
            <person name="Argimon S."/>
            <person name="Zhang W."/>
            <person name="Yang X."/>
            <person name="Jeffery I.B."/>
            <person name="Cooney J.C."/>
            <person name="Kagawa T.F."/>
            <person name="Liu W."/>
            <person name="Song Y."/>
            <person name="Salvetti E."/>
            <person name="Wrobel A."/>
            <person name="Rasinkangas P."/>
            <person name="Parkhill J."/>
            <person name="Rea M.C."/>
            <person name="O'Sullivan O."/>
            <person name="Ritari J."/>
            <person name="Douillard F.P."/>
            <person name="Paul Ross R."/>
            <person name="Yang R."/>
            <person name="Briner A.E."/>
            <person name="Felis G.E."/>
            <person name="de Vos W.M."/>
            <person name="Barrangou R."/>
            <person name="Klaenhammer T.R."/>
            <person name="Caufield P.W."/>
            <person name="Cui Y."/>
            <person name="Zhang H."/>
            <person name="O'Toole P.W."/>
        </authorList>
    </citation>
    <scope>NUCLEOTIDE SEQUENCE [LARGE SCALE GENOMIC DNA]</scope>
    <source>
        <strain evidence="8 9">DSM 20515</strain>
    </source>
</reference>
<dbReference type="GO" id="GO:0016740">
    <property type="term" value="F:transferase activity"/>
    <property type="evidence" value="ECO:0007669"/>
    <property type="project" value="UniProtKB-KW"/>
</dbReference>
<evidence type="ECO:0000256" key="5">
    <source>
        <dbReference type="PIRSR" id="PIRSR000699-1"/>
    </source>
</evidence>
<name>A0A0R2B758_SECCO</name>
<evidence type="ECO:0000313" key="8">
    <source>
        <dbReference type="EMBL" id="KRM74999.1"/>
    </source>
</evidence>
<keyword evidence="3" id="KW-0808">Transferase</keyword>
<dbReference type="EMBL" id="AYYR01000065">
    <property type="protein sequence ID" value="KRM74999.1"/>
    <property type="molecule type" value="Genomic_DNA"/>
</dbReference>
<feature type="binding site" evidence="6">
    <location>
        <position position="80"/>
    </location>
    <ligand>
        <name>Mg(2+)</name>
        <dbReference type="ChEBI" id="CHEBI:18420"/>
        <note>ligand shared between all trimeric partners</note>
    </ligand>
</feature>
<dbReference type="PANTHER" id="PTHR34382:SF7">
    <property type="entry name" value="PTS SYSTEM N,N'-DIACETYLCHITOBIOSE-SPECIFIC EIIA COMPONENT"/>
    <property type="match status" value="1"/>
</dbReference>
<dbReference type="PIRSF" id="PIRSF000699">
    <property type="entry name" value="PTS_IILac_III"/>
    <property type="match status" value="1"/>
</dbReference>
<dbReference type="SUPFAM" id="SSF46973">
    <property type="entry name" value="Enzyme IIa from lactose specific PTS, IIa-lac"/>
    <property type="match status" value="1"/>
</dbReference>
<evidence type="ECO:0000256" key="3">
    <source>
        <dbReference type="ARBA" id="ARBA00022679"/>
    </source>
</evidence>
<dbReference type="InterPro" id="IPR036542">
    <property type="entry name" value="PTS_IIA_lac/cel_sf"/>
</dbReference>
<sequence length="110" mass="11770">MTADEEQKIVMQLILKSGKAQSQAMAAITAAKSGQMQVAADDMTEAEQQLAAGHQAQTDLLADASGEDLAPSLLMVHAQDHLSMAMMAIDLGKEIIDVYKRLDNTNNPTD</sequence>
<evidence type="ECO:0000256" key="7">
    <source>
        <dbReference type="PROSITE-ProRule" id="PRU00418"/>
    </source>
</evidence>
<dbReference type="PANTHER" id="PTHR34382">
    <property type="entry name" value="PTS SYSTEM N,N'-DIACETYLCHITOBIOSE-SPECIFIC EIIA COMPONENT"/>
    <property type="match status" value="1"/>
</dbReference>
<feature type="active site" description="Tele-phosphohistidine intermediate" evidence="5">
    <location>
        <position position="77"/>
    </location>
</feature>
<evidence type="ECO:0000256" key="1">
    <source>
        <dbReference type="ARBA" id="ARBA00022448"/>
    </source>
</evidence>
<dbReference type="GO" id="GO:0009401">
    <property type="term" value="P:phosphoenolpyruvate-dependent sugar phosphotransferase system"/>
    <property type="evidence" value="ECO:0007669"/>
    <property type="project" value="UniProtKB-KW"/>
</dbReference>
<dbReference type="STRING" id="33960.TY91_00440"/>
<evidence type="ECO:0000256" key="2">
    <source>
        <dbReference type="ARBA" id="ARBA00022597"/>
    </source>
</evidence>
<proteinExistence type="predicted"/>
<dbReference type="AlphaFoldDB" id="A0A0R2B758"/>